<organism evidence="5 6">
    <name type="scientific">Kingdonia uniflora</name>
    <dbReference type="NCBI Taxonomy" id="39325"/>
    <lineage>
        <taxon>Eukaryota</taxon>
        <taxon>Viridiplantae</taxon>
        <taxon>Streptophyta</taxon>
        <taxon>Embryophyta</taxon>
        <taxon>Tracheophyta</taxon>
        <taxon>Spermatophyta</taxon>
        <taxon>Magnoliopsida</taxon>
        <taxon>Ranunculales</taxon>
        <taxon>Circaeasteraceae</taxon>
        <taxon>Kingdonia</taxon>
    </lineage>
</organism>
<evidence type="ECO:0000256" key="2">
    <source>
        <dbReference type="ARBA" id="ARBA00023163"/>
    </source>
</evidence>
<dbReference type="OrthoDB" id="1882904at2759"/>
<name>A0A7J7LTW6_9MAGN</name>
<dbReference type="EMBL" id="JACGCM010002017">
    <property type="protein sequence ID" value="KAF6145984.1"/>
    <property type="molecule type" value="Genomic_DNA"/>
</dbReference>
<comment type="caution">
    <text evidence="5">The sequence shown here is derived from an EMBL/GenBank/DDBJ whole genome shotgun (WGS) entry which is preliminary data.</text>
</comment>
<proteinExistence type="inferred from homology"/>
<protein>
    <recommendedName>
        <fullName evidence="7">Scarecrow-like protein 18</fullName>
    </recommendedName>
</protein>
<evidence type="ECO:0000313" key="5">
    <source>
        <dbReference type="EMBL" id="KAF6145984.1"/>
    </source>
</evidence>
<dbReference type="AlphaFoldDB" id="A0A7J7LTW6"/>
<dbReference type="Pfam" id="PF03514">
    <property type="entry name" value="GRAS"/>
    <property type="match status" value="1"/>
</dbReference>
<sequence length="418" mass="47286">MLSNSSFSTGGSHGEEQDPLLPLPLPHTTPYFSPMIHIRQLLISCAELVSQSDFIAAHRLVSFLLSSTSSSAYGDSTDRVVYHFSRALFLRISRHTFFDSNTFLSSSSSSASSPICLQALESSYFYLNQVTPFVRFCHLTANQAILEAVEGQQSIHIIDFDTMQGLQWPPLMQAIAERSDPLNPPFIRMTGTGHNMETLQRTGDRLQNFAQSMGLRFQFHPLLLLHGSTADLPSIITLFPDETLAVNCVLYMHKLLGEDSNDVNLFLRSIKSMNPKIVTLAEREANHNNPNFMQRFISALDHYTTLFDALETTLPPNSHERLALEKVWFGREIVDIVSSEGEERRERHERFESWVDKFRSSGFSSVPLSAYALTQAKLLLSGHYHLEGVEGYKLQIHDDSSFFLGWQNMPLFSISSWQ</sequence>
<evidence type="ECO:0000313" key="6">
    <source>
        <dbReference type="Proteomes" id="UP000541444"/>
    </source>
</evidence>
<dbReference type="Proteomes" id="UP000541444">
    <property type="component" value="Unassembled WGS sequence"/>
</dbReference>
<keyword evidence="6" id="KW-1185">Reference proteome</keyword>
<feature type="region of interest" description="PFYRE" evidence="3">
    <location>
        <begin position="244"/>
        <end position="335"/>
    </location>
</feature>
<keyword evidence="2" id="KW-0804">Transcription</keyword>
<feature type="short sequence motif" description="VHIID" evidence="3">
    <location>
        <begin position="155"/>
        <end position="159"/>
    </location>
</feature>
<reference evidence="5 6" key="1">
    <citation type="journal article" date="2020" name="IScience">
        <title>Genome Sequencing of the Endangered Kingdonia uniflora (Circaeasteraceae, Ranunculales) Reveals Potential Mechanisms of Evolutionary Specialization.</title>
        <authorList>
            <person name="Sun Y."/>
            <person name="Deng T."/>
            <person name="Zhang A."/>
            <person name="Moore M.J."/>
            <person name="Landis J.B."/>
            <person name="Lin N."/>
            <person name="Zhang H."/>
            <person name="Zhang X."/>
            <person name="Huang J."/>
            <person name="Zhang X."/>
            <person name="Sun H."/>
            <person name="Wang H."/>
        </authorList>
    </citation>
    <scope>NUCLEOTIDE SEQUENCE [LARGE SCALE GENOMIC DNA]</scope>
    <source>
        <strain evidence="5">TB1705</strain>
        <tissue evidence="5">Leaf</tissue>
    </source>
</reference>
<feature type="region of interest" description="Disordered" evidence="4">
    <location>
        <begin position="1"/>
        <end position="22"/>
    </location>
</feature>
<evidence type="ECO:0008006" key="7">
    <source>
        <dbReference type="Google" id="ProtNLM"/>
    </source>
</evidence>
<evidence type="ECO:0000256" key="1">
    <source>
        <dbReference type="ARBA" id="ARBA00023015"/>
    </source>
</evidence>
<dbReference type="PANTHER" id="PTHR31636">
    <property type="entry name" value="OSJNBA0084A10.13 PROTEIN-RELATED"/>
    <property type="match status" value="1"/>
</dbReference>
<evidence type="ECO:0000256" key="3">
    <source>
        <dbReference type="PROSITE-ProRule" id="PRU01191"/>
    </source>
</evidence>
<comment type="caution">
    <text evidence="3">Lacks conserved residue(s) required for the propagation of feature annotation.</text>
</comment>
<gene>
    <name evidence="5" type="ORF">GIB67_033343</name>
</gene>
<feature type="compositionally biased region" description="Polar residues" evidence="4">
    <location>
        <begin position="1"/>
        <end position="10"/>
    </location>
</feature>
<comment type="similarity">
    <text evidence="3">Belongs to the GRAS family.</text>
</comment>
<dbReference type="PROSITE" id="PS50985">
    <property type="entry name" value="GRAS"/>
    <property type="match status" value="1"/>
</dbReference>
<accession>A0A7J7LTW6</accession>
<evidence type="ECO:0000256" key="4">
    <source>
        <dbReference type="SAM" id="MobiDB-lite"/>
    </source>
</evidence>
<keyword evidence="1" id="KW-0805">Transcription regulation</keyword>
<feature type="region of interest" description="SAW" evidence="3">
    <location>
        <begin position="338"/>
        <end position="418"/>
    </location>
</feature>
<dbReference type="InterPro" id="IPR005202">
    <property type="entry name" value="TF_GRAS"/>
</dbReference>